<keyword evidence="3 6" id="KW-0812">Transmembrane</keyword>
<protein>
    <submittedName>
        <fullName evidence="8">Wzz-like protein</fullName>
    </submittedName>
</protein>
<feature type="transmembrane region" description="Helical" evidence="6">
    <location>
        <begin position="29"/>
        <end position="47"/>
    </location>
</feature>
<accession>A0A0A1GYC1</accession>
<dbReference type="GO" id="GO:0004713">
    <property type="term" value="F:protein tyrosine kinase activity"/>
    <property type="evidence" value="ECO:0007669"/>
    <property type="project" value="TreeGrafter"/>
</dbReference>
<evidence type="ECO:0000313" key="8">
    <source>
        <dbReference type="EMBL" id="BAP87066.1"/>
    </source>
</evidence>
<evidence type="ECO:0000256" key="4">
    <source>
        <dbReference type="ARBA" id="ARBA00022989"/>
    </source>
</evidence>
<evidence type="ECO:0000256" key="2">
    <source>
        <dbReference type="ARBA" id="ARBA00022475"/>
    </source>
</evidence>
<dbReference type="PANTHER" id="PTHR32309">
    <property type="entry name" value="TYROSINE-PROTEIN KINASE"/>
    <property type="match status" value="1"/>
</dbReference>
<sequence>MATPEQVSNQTNEEIDLIELVRVLWKKKLLIAIVTCIFTALAAVYAFTAKEKWTSQTEVIAPRVTDISEYLSLRKEYNLIIGSEFKENEIRNELSELFSRYVLSYDEAIAFFKTTDTYKKLAETENEVGLQRAVAEFTTESLKVIKPDAKKDPNALGSKIAISFDTALSAQTTLNDFICHISDTSFNFSKNEFIYWIKESISSLNYEKEVIEQDQSIQRKVQIQNLETALDMAKKAGIKEYSSALSSNSSVANLAVSDTKIPLSDSKLADGTYLFMLGEKNLQAQLDIAKTKEIVYSPRYYQIQEQLLKLNTLLPKVEKVTGQSFSYISSPELPIKRDWPKRFILLLIGAVIGGVLSSLWVIGKQIFGQK</sequence>
<keyword evidence="4 6" id="KW-1133">Transmembrane helix</keyword>
<gene>
    <name evidence="8" type="primary">wzz</name>
</gene>
<dbReference type="RefSeq" id="WP_012263245.1">
    <property type="nucleotide sequence ID" value="NZ_CBDBSW010000004.1"/>
</dbReference>
<keyword evidence="2" id="KW-1003">Cell membrane</keyword>
<dbReference type="PANTHER" id="PTHR32309:SF13">
    <property type="entry name" value="FERRIC ENTEROBACTIN TRANSPORT PROTEIN FEPE"/>
    <property type="match status" value="1"/>
</dbReference>
<dbReference type="InterPro" id="IPR003856">
    <property type="entry name" value="LPS_length_determ_N"/>
</dbReference>
<evidence type="ECO:0000256" key="3">
    <source>
        <dbReference type="ARBA" id="ARBA00022692"/>
    </source>
</evidence>
<evidence type="ECO:0000259" key="7">
    <source>
        <dbReference type="Pfam" id="PF02706"/>
    </source>
</evidence>
<dbReference type="AlphaFoldDB" id="A0A0A1GYC1"/>
<comment type="subcellular location">
    <subcellularLocation>
        <location evidence="1">Cell membrane</location>
        <topology evidence="1">Multi-pass membrane protein</topology>
    </subcellularLocation>
</comment>
<feature type="transmembrane region" description="Helical" evidence="6">
    <location>
        <begin position="343"/>
        <end position="362"/>
    </location>
</feature>
<dbReference type="EMBL" id="AB743838">
    <property type="protein sequence ID" value="BAP87081.1"/>
    <property type="molecule type" value="Genomic_DNA"/>
</dbReference>
<dbReference type="InterPro" id="IPR050445">
    <property type="entry name" value="Bact_polysacc_biosynth/exp"/>
</dbReference>
<evidence type="ECO:0000256" key="6">
    <source>
        <dbReference type="SAM" id="Phobius"/>
    </source>
</evidence>
<feature type="domain" description="Polysaccharide chain length determinant N-terminal" evidence="7">
    <location>
        <begin position="13"/>
        <end position="68"/>
    </location>
</feature>
<evidence type="ECO:0000313" key="9">
    <source>
        <dbReference type="EMBL" id="BAP87081.1"/>
    </source>
</evidence>
<dbReference type="SUPFAM" id="SSF160355">
    <property type="entry name" value="Bacterial polysaccharide co-polymerase-like"/>
    <property type="match status" value="1"/>
</dbReference>
<evidence type="ECO:0000256" key="1">
    <source>
        <dbReference type="ARBA" id="ARBA00004651"/>
    </source>
</evidence>
<proteinExistence type="predicted"/>
<keyword evidence="5 6" id="KW-0472">Membrane</keyword>
<dbReference type="GO" id="GO:0005886">
    <property type="term" value="C:plasma membrane"/>
    <property type="evidence" value="ECO:0007669"/>
    <property type="project" value="UniProtKB-SubCell"/>
</dbReference>
<organism evidence="8">
    <name type="scientific">Actinobacillus pleuropneumoniae</name>
    <name type="common">Haemophilus pleuropneumoniae</name>
    <dbReference type="NCBI Taxonomy" id="715"/>
    <lineage>
        <taxon>Bacteria</taxon>
        <taxon>Pseudomonadati</taxon>
        <taxon>Pseudomonadota</taxon>
        <taxon>Gammaproteobacteria</taxon>
        <taxon>Pasteurellales</taxon>
        <taxon>Pasteurellaceae</taxon>
        <taxon>Actinobacillus</taxon>
    </lineage>
</organism>
<reference evidence="8" key="1">
    <citation type="journal article" date="2015" name="J. Vet. Diagn. Invest.">
        <title>Isolation and genetic characterization of an Actinobacillus pleuropneumoniae serovar K12:O3 strain.</title>
        <authorList>
            <person name="Ito H."/>
            <person name="Matsumoto A."/>
        </authorList>
    </citation>
    <scope>NUCLEOTIDE SEQUENCE</scope>
    <source>
        <strain evidence="8">HS143</strain>
        <strain evidence="9">QAS106</strain>
    </source>
</reference>
<evidence type="ECO:0000256" key="5">
    <source>
        <dbReference type="ARBA" id="ARBA00023136"/>
    </source>
</evidence>
<dbReference type="EMBL" id="AB743837">
    <property type="protein sequence ID" value="BAP87066.1"/>
    <property type="molecule type" value="Genomic_DNA"/>
</dbReference>
<dbReference type="Pfam" id="PF02706">
    <property type="entry name" value="Wzz"/>
    <property type="match status" value="1"/>
</dbReference>
<name>A0A0A1GYC1_ACTPL</name>
<dbReference type="Gene3D" id="3.30.1890.10">
    <property type="entry name" value="FepE-like"/>
    <property type="match status" value="1"/>
</dbReference>